<dbReference type="RefSeq" id="WP_087919758.1">
    <property type="nucleotide sequence ID" value="NZ_CP021780.1"/>
</dbReference>
<reference evidence="1 2" key="1">
    <citation type="submission" date="2017-06" db="EMBL/GenBank/DDBJ databases">
        <title>Complete genome sequence of Paenibacillus donghaensis KCTC 13049T isolated from East Sea sediment, South Korea.</title>
        <authorList>
            <person name="Jung B.K."/>
            <person name="Hong S.-J."/>
            <person name="Shin J.-H."/>
        </authorList>
    </citation>
    <scope>NUCLEOTIDE SEQUENCE [LARGE SCALE GENOMIC DNA]</scope>
    <source>
        <strain evidence="1 2">KCTC 13049</strain>
    </source>
</reference>
<name>A0A2Z2KYS9_9BACL</name>
<evidence type="ECO:0000313" key="1">
    <source>
        <dbReference type="EMBL" id="ASA25798.1"/>
    </source>
</evidence>
<dbReference type="EMBL" id="CP021780">
    <property type="protein sequence ID" value="ASA25798.1"/>
    <property type="molecule type" value="Genomic_DNA"/>
</dbReference>
<sequence>MVRQPEINEVLNSLSKEELIRIIAQVAEQDETLKNGLLVNKRAPMDREVKRLLIENGKSRRTSLTGRSLFYEYIINYTCSAGEKFLHKYRNFLSSSPGSLNSCKSAGFSGG</sequence>
<accession>A0A2Z2KYS9</accession>
<evidence type="ECO:0000313" key="2">
    <source>
        <dbReference type="Proteomes" id="UP000249890"/>
    </source>
</evidence>
<dbReference type="KEGG" id="pdh:B9T62_36770"/>
<protein>
    <submittedName>
        <fullName evidence="1">Uncharacterized protein</fullName>
    </submittedName>
</protein>
<dbReference type="AlphaFoldDB" id="A0A2Z2KYS9"/>
<gene>
    <name evidence="1" type="ORF">B9T62_36770</name>
</gene>
<proteinExistence type="predicted"/>
<dbReference type="Proteomes" id="UP000249890">
    <property type="component" value="Chromosome"/>
</dbReference>
<keyword evidence="2" id="KW-1185">Reference proteome</keyword>
<organism evidence="1 2">
    <name type="scientific">Paenibacillus donghaensis</name>
    <dbReference type="NCBI Taxonomy" id="414771"/>
    <lineage>
        <taxon>Bacteria</taxon>
        <taxon>Bacillati</taxon>
        <taxon>Bacillota</taxon>
        <taxon>Bacilli</taxon>
        <taxon>Bacillales</taxon>
        <taxon>Paenibacillaceae</taxon>
        <taxon>Paenibacillus</taxon>
    </lineage>
</organism>